<accession>A0A6G5QJ87</accession>
<gene>
    <name evidence="2" type="ORF">CMUC_1933</name>
</gene>
<protein>
    <submittedName>
        <fullName evidence="2">Hemagglutinin domain-containing protein</fullName>
    </submittedName>
</protein>
<dbReference type="RefSeq" id="WP_171994310.1">
    <property type="nucleotide sequence ID" value="NZ_CP012542.1"/>
</dbReference>
<name>A0A6G5QJ87_9BACT</name>
<evidence type="ECO:0000313" key="2">
    <source>
        <dbReference type="EMBL" id="QCD45674.1"/>
    </source>
</evidence>
<feature type="domain" description="Filamentous haemagglutinin FhaB/tRNA nuclease CdiA-like TPS" evidence="1">
    <location>
        <begin position="37"/>
        <end position="156"/>
    </location>
</feature>
<dbReference type="InterPro" id="IPR012334">
    <property type="entry name" value="Pectin_lyas_fold"/>
</dbReference>
<reference evidence="2 3" key="1">
    <citation type="submission" date="2016-07" db="EMBL/GenBank/DDBJ databases">
        <title>Comparative genomics of the Campylobacter concisus group.</title>
        <authorList>
            <person name="Miller W.G."/>
            <person name="Yee E."/>
            <person name="Chapman M.H."/>
            <person name="Huynh S."/>
            <person name="Bono J.L."/>
            <person name="On S.L.W."/>
            <person name="StLeger J."/>
            <person name="Foster G."/>
            <person name="Parker C.T."/>
        </authorList>
    </citation>
    <scope>NUCLEOTIDE SEQUENCE [LARGE SCALE GENOMIC DNA]</scope>
    <source>
        <strain evidence="2 3">CCUG 21559</strain>
    </source>
</reference>
<keyword evidence="3" id="KW-1185">Reference proteome</keyword>
<dbReference type="EMBL" id="CP012542">
    <property type="protein sequence ID" value="QCD45674.1"/>
    <property type="molecule type" value="Genomic_DNA"/>
</dbReference>
<dbReference type="InterPro" id="IPR008638">
    <property type="entry name" value="FhaB/CdiA-like_TPS"/>
</dbReference>
<dbReference type="Gene3D" id="2.160.20.10">
    <property type="entry name" value="Single-stranded right-handed beta-helix, Pectin lyase-like"/>
    <property type="match status" value="1"/>
</dbReference>
<dbReference type="Proteomes" id="UP000503264">
    <property type="component" value="Chromosome"/>
</dbReference>
<proteinExistence type="predicted"/>
<dbReference type="SUPFAM" id="SSF51126">
    <property type="entry name" value="Pectin lyase-like"/>
    <property type="match status" value="1"/>
</dbReference>
<evidence type="ECO:0000313" key="3">
    <source>
        <dbReference type="Proteomes" id="UP000503264"/>
    </source>
</evidence>
<dbReference type="NCBIfam" id="TIGR01901">
    <property type="entry name" value="adhes_NPXG"/>
    <property type="match status" value="1"/>
</dbReference>
<dbReference type="SMART" id="SM00912">
    <property type="entry name" value="Haemagg_act"/>
    <property type="match status" value="1"/>
</dbReference>
<dbReference type="InterPro" id="IPR011050">
    <property type="entry name" value="Pectin_lyase_fold/virulence"/>
</dbReference>
<organism evidence="2 3">
    <name type="scientific">Campylobacter mucosalis CCUG 21559</name>
    <dbReference type="NCBI Taxonomy" id="1032067"/>
    <lineage>
        <taxon>Bacteria</taxon>
        <taxon>Pseudomonadati</taxon>
        <taxon>Campylobacterota</taxon>
        <taxon>Epsilonproteobacteria</taxon>
        <taxon>Campylobacterales</taxon>
        <taxon>Campylobacteraceae</taxon>
        <taxon>Campylobacter</taxon>
    </lineage>
</organism>
<evidence type="ECO:0000259" key="1">
    <source>
        <dbReference type="SMART" id="SM00912"/>
    </source>
</evidence>
<dbReference type="Pfam" id="PF05860">
    <property type="entry name" value="TPS"/>
    <property type="match status" value="1"/>
</dbReference>
<sequence>MKHHLLVILTIIQTLANPITPDPNAPKSNQPTILKAPNETLIVNITTPKNGISMNEYIKFNTPNTGTVLNNSVSGDKTNIAGFVNANPFLNSGSANLIVNQVNSNNPSLLKGNLEIAGKRADLLIANPSGININGLNIINANSSTFTTSNVNINNAYSIVKNLDSSYLNKNGTINIIDKGLNDSSNYTNIIANTINIASNIHANNLSLKADANNDKNIVAIDSSSLGGMYANKINLIATNDGVGVNNKGIILASNIKINANGDIINSNIIKSEKSIDLISNQTITNKDKANIISNSNLNLQANEITNTNSSNIISADTINLLANQINNASSNILANDIFIKADNLNNYSLNTLQTEFSTYSNTLNLKCCGKRVFKLEANIKSIKDEIINEWKLLNKTYTDKELNTELLNRVVSQDATAYALNLHKKSYLHGTSSHPFIQILLDENTNTIAVTTNRAKSNEKTRNIYYNITKEYITQDSLDNFIPSKIYASNNINLKTNTTTNDKSQIYADNDINILLGTLNNIGKELDRSVSSHIKYEYRQQEWKKLGKLTGQKKWVTKGGNSAYKSYHYTEDGYPAIFAANNGFYASVINLNNGDINSKTNQSINIPLFKPNHIPYVKFTPIDTGYLYSTNGANMPFMLNKFDNLYKNANSLLNDRLNKKTYSQIDKSSLILAKNDIKIDAAANVFNNGALIANDIAINANNIINKDSLLIANSNVNLNADKNISLTSSAITASNINLNANDIFIDQTTNSYSSRNFTNTTLGAVSELIAKKDININANNNLNISGTNLSANNNINLQARNDLNIKTNQARESFNISGKDTTFKGIITTNQTSNLNANNINLKANDITLVSTNLNADDNINLNSNNNLLITSTNDTIDLTSKITSKGFLSKKQTTTQTIKEQVISSNLNAKNINLISNQDTTIQGSNLLAQNEINISADNINLTPATFATLKQTSTTKSSFGGISKSSLNKIDQVTNKQGSNLNSNQINLSANAVNILASTIQTNTASINTQILNLISDKQTNIKTEFKQGSGILTATITDKGKIKEIEIPAVIKVKDKFILNGKDITNKLDTNLANNINQTLNSQEFKDNIIKELTSNQSTPIDEKTINQIKATLNSKEWDDKTTTLSGIGSLIITAIITYLTAGAGATFAGGIGLASSTASATAVSAMTSAVITQTSTALISSAITGNKPNIDLGLLATNTISAGVLSYANFTFGTNALTENMNISDYAKNATINGVGQGITSQIKGESFKDGFTMGAITSILSDSALQMRKYVKDNYDYAGKNKEFVPENTRSKGVRGDEVKLAGSHLDPNTKDKIIAPFGGSQTGERLIFGSSYSKGSFTDYVNEYFAGPHDFLSSWNYENIGLKTYLQNNNTLIDIASGLLLIPSAPFAIAPFIQDNMTSIGIYKDLKRDNKQIRENAINKSYERQFK</sequence>